<comment type="subcellular location">
    <subcellularLocation>
        <location evidence="1">Cytoplasm</location>
    </subcellularLocation>
</comment>
<keyword evidence="8" id="KW-0072">Autophagy</keyword>
<reference evidence="12 13" key="1">
    <citation type="submission" date="2016-07" db="EMBL/GenBank/DDBJ databases">
        <title>Pervasive Adenine N6-methylation of Active Genes in Fungi.</title>
        <authorList>
            <consortium name="DOE Joint Genome Institute"/>
            <person name="Mondo S.J."/>
            <person name="Dannebaum R.O."/>
            <person name="Kuo R.C."/>
            <person name="Labutti K."/>
            <person name="Haridas S."/>
            <person name="Kuo A."/>
            <person name="Salamov A."/>
            <person name="Ahrendt S.R."/>
            <person name="Lipzen A."/>
            <person name="Sullivan W."/>
            <person name="Andreopoulos W.B."/>
            <person name="Clum A."/>
            <person name="Lindquist E."/>
            <person name="Daum C."/>
            <person name="Ramamoorthy G.K."/>
            <person name="Gryganskyi A."/>
            <person name="Culley D."/>
            <person name="Magnuson J.K."/>
            <person name="James T.Y."/>
            <person name="O'Malley M.A."/>
            <person name="Stajich J.E."/>
            <person name="Spatafora J.W."/>
            <person name="Visel A."/>
            <person name="Grigoriev I.V."/>
        </authorList>
    </citation>
    <scope>NUCLEOTIDE SEQUENCE [LARGE SCALE GENOMIC DNA]</scope>
    <source>
        <strain evidence="12 13">62-1032</strain>
    </source>
</reference>
<dbReference type="EMBL" id="MCGR01000014">
    <property type="protein sequence ID" value="ORY86748.1"/>
    <property type="molecule type" value="Genomic_DNA"/>
</dbReference>
<sequence>MLGSIQTQFWTLRDYLSPVLLHSKFKESGRITPEEFVAAGDYLVYKFPTWSWESGEEGRRREYLPQDKQFLVQRNVPCLRRVSQLAYGGGLRGAEDGETMISFAEEAAAAAGGADDEEDWVATHTTGKDGPTPSSAPIIGDIPDDAPPSSQSLSSQFAATSLGGGGGEDKEEMPDLDDIPDMSDDEDEGLGGGGVVEEEDEAALKEPVAEGTSSNSDNLIQVRTYDCSITYDKYYQTPRMWLLGYDESRTPLPPTTALQDVSTDHAQKTVTIEPFPHSSSLSMASVHPCKHSSVMKKVIERMDGAVRRAQLAAGEGQGVEGGKEGKEKGRKWGILGKKKDGTAAVAAEGAKEGAAAGEQEGPEGLRVDQYLVVFLKFMSSIVPTIEVDATNSI</sequence>
<evidence type="ECO:0000256" key="3">
    <source>
        <dbReference type="ARBA" id="ARBA00018067"/>
    </source>
</evidence>
<evidence type="ECO:0000256" key="6">
    <source>
        <dbReference type="ARBA" id="ARBA00022786"/>
    </source>
</evidence>
<dbReference type="OrthoDB" id="1584384at2759"/>
<evidence type="ECO:0000256" key="4">
    <source>
        <dbReference type="ARBA" id="ARBA00022448"/>
    </source>
</evidence>
<feature type="compositionally biased region" description="Acidic residues" evidence="11">
    <location>
        <begin position="169"/>
        <end position="189"/>
    </location>
</feature>
<evidence type="ECO:0000256" key="2">
    <source>
        <dbReference type="ARBA" id="ARBA00007683"/>
    </source>
</evidence>
<dbReference type="GO" id="GO:0061723">
    <property type="term" value="P:glycophagy"/>
    <property type="evidence" value="ECO:0007669"/>
    <property type="project" value="TreeGrafter"/>
</dbReference>
<dbReference type="InterPro" id="IPR007135">
    <property type="entry name" value="Atg3/Atg10"/>
</dbReference>
<dbReference type="FunCoup" id="A0A1Y2FRY1">
    <property type="interactions" value="631"/>
</dbReference>
<protein>
    <recommendedName>
        <fullName evidence="3">Autophagy-related protein 3</fullName>
    </recommendedName>
    <alternativeName>
        <fullName evidence="9 10">Autophagy-related E2-like conjugation enzyme ATG3</fullName>
    </alternativeName>
</protein>
<feature type="region of interest" description="Disordered" evidence="11">
    <location>
        <begin position="121"/>
        <end position="215"/>
    </location>
</feature>
<evidence type="ECO:0000256" key="9">
    <source>
        <dbReference type="ARBA" id="ARBA00032144"/>
    </source>
</evidence>
<comment type="similarity">
    <text evidence="2">Belongs to the ATG3 family.</text>
</comment>
<dbReference type="GO" id="GO:0000407">
    <property type="term" value="C:phagophore assembly site"/>
    <property type="evidence" value="ECO:0007669"/>
    <property type="project" value="TreeGrafter"/>
</dbReference>
<dbReference type="PANTHER" id="PTHR12866">
    <property type="entry name" value="UBIQUITIN-LIKE-CONJUGATING ENZYME ATG3"/>
    <property type="match status" value="1"/>
</dbReference>
<name>A0A1Y2FRY1_9BASI</name>
<evidence type="ECO:0000313" key="13">
    <source>
        <dbReference type="Proteomes" id="UP000193467"/>
    </source>
</evidence>
<dbReference type="GO" id="GO:0000422">
    <property type="term" value="P:autophagy of mitochondrion"/>
    <property type="evidence" value="ECO:0007669"/>
    <property type="project" value="TreeGrafter"/>
</dbReference>
<evidence type="ECO:0000256" key="7">
    <source>
        <dbReference type="ARBA" id="ARBA00022927"/>
    </source>
</evidence>
<keyword evidence="5" id="KW-0963">Cytoplasm</keyword>
<organism evidence="12 13">
    <name type="scientific">Leucosporidium creatinivorum</name>
    <dbReference type="NCBI Taxonomy" id="106004"/>
    <lineage>
        <taxon>Eukaryota</taxon>
        <taxon>Fungi</taxon>
        <taxon>Dikarya</taxon>
        <taxon>Basidiomycota</taxon>
        <taxon>Pucciniomycotina</taxon>
        <taxon>Microbotryomycetes</taxon>
        <taxon>Leucosporidiales</taxon>
        <taxon>Leucosporidium</taxon>
    </lineage>
</organism>
<dbReference type="GO" id="GO:0000045">
    <property type="term" value="P:autophagosome assembly"/>
    <property type="evidence" value="ECO:0007669"/>
    <property type="project" value="TreeGrafter"/>
</dbReference>
<keyword evidence="7" id="KW-0653">Protein transport</keyword>
<evidence type="ECO:0000256" key="10">
    <source>
        <dbReference type="ARBA" id="ARBA00033139"/>
    </source>
</evidence>
<dbReference type="Pfam" id="PF03987">
    <property type="entry name" value="Autophagy_act_C"/>
    <property type="match status" value="1"/>
</dbReference>
<keyword evidence="13" id="KW-1185">Reference proteome</keyword>
<comment type="caution">
    <text evidence="12">The sequence shown here is derived from an EMBL/GenBank/DDBJ whole genome shotgun (WGS) entry which is preliminary data.</text>
</comment>
<evidence type="ECO:0000313" key="12">
    <source>
        <dbReference type="EMBL" id="ORY86748.1"/>
    </source>
</evidence>
<keyword evidence="4" id="KW-0813">Transport</keyword>
<dbReference type="PANTHER" id="PTHR12866:SF2">
    <property type="entry name" value="UBIQUITIN-LIKE-CONJUGATING ENZYME ATG3"/>
    <property type="match status" value="1"/>
</dbReference>
<dbReference type="STRING" id="106004.A0A1Y2FRY1"/>
<dbReference type="InParanoid" id="A0A1Y2FRY1"/>
<evidence type="ECO:0000256" key="8">
    <source>
        <dbReference type="ARBA" id="ARBA00023006"/>
    </source>
</evidence>
<keyword evidence="6" id="KW-0833">Ubl conjugation pathway</keyword>
<accession>A0A1Y2FRY1</accession>
<evidence type="ECO:0000256" key="11">
    <source>
        <dbReference type="SAM" id="MobiDB-lite"/>
    </source>
</evidence>
<dbReference type="GO" id="GO:0005829">
    <property type="term" value="C:cytosol"/>
    <property type="evidence" value="ECO:0007669"/>
    <property type="project" value="TreeGrafter"/>
</dbReference>
<evidence type="ECO:0000256" key="5">
    <source>
        <dbReference type="ARBA" id="ARBA00022490"/>
    </source>
</evidence>
<gene>
    <name evidence="12" type="ORF">BCR35DRAFT_302489</name>
</gene>
<proteinExistence type="inferred from homology"/>
<dbReference type="GO" id="GO:0019776">
    <property type="term" value="F:Atg8-family ligase activity"/>
    <property type="evidence" value="ECO:0007669"/>
    <property type="project" value="TreeGrafter"/>
</dbReference>
<dbReference type="AlphaFoldDB" id="A0A1Y2FRY1"/>
<evidence type="ECO:0000256" key="1">
    <source>
        <dbReference type="ARBA" id="ARBA00004496"/>
    </source>
</evidence>
<dbReference type="GO" id="GO:0015031">
    <property type="term" value="P:protein transport"/>
    <property type="evidence" value="ECO:0007669"/>
    <property type="project" value="UniProtKB-KW"/>
</dbReference>
<dbReference type="GO" id="GO:0044804">
    <property type="term" value="P:nucleophagy"/>
    <property type="evidence" value="ECO:0007669"/>
    <property type="project" value="TreeGrafter"/>
</dbReference>
<dbReference type="Proteomes" id="UP000193467">
    <property type="component" value="Unassembled WGS sequence"/>
</dbReference>